<evidence type="ECO:0000313" key="2">
    <source>
        <dbReference type="Proteomes" id="UP000019143"/>
    </source>
</evidence>
<sequence length="85" mass="9875">MRKQLRVHLRHAPADADHVDAALRRPRLWRCQQGVAGAGQKRDRRAGIATRRIDATGIEHEHMVELVQQFQLGLLRFQQFRPGFQ</sequence>
<dbReference type="Proteomes" id="UP000019143">
    <property type="component" value="Unassembled WGS sequence"/>
</dbReference>
<dbReference type="EMBL" id="BAVB01000121">
    <property type="protein sequence ID" value="GAE49184.1"/>
    <property type="molecule type" value="Genomic_DNA"/>
</dbReference>
<reference evidence="1 2" key="1">
    <citation type="submission" date="2014-01" db="EMBL/GenBank/DDBJ databases">
        <title>Genome sequence and analysis of Xanthomonas arboricola pv. pruni.</title>
        <authorList>
            <person name="Fujikawa T."/>
            <person name="Nakazono-Nagaoka E."/>
        </authorList>
    </citation>
    <scope>NUCLEOTIDE SEQUENCE [LARGE SCALE GENOMIC DNA]</scope>
    <source>
        <strain evidence="2">MAFF 311562</strain>
    </source>
</reference>
<gene>
    <name evidence="1" type="ORF">XPU_0716</name>
</gene>
<dbReference type="AlphaFoldDB" id="W4RZT7"/>
<comment type="caution">
    <text evidence="1">The sequence shown here is derived from an EMBL/GenBank/DDBJ whole genome shotgun (WGS) entry which is preliminary data.</text>
</comment>
<evidence type="ECO:0000313" key="1">
    <source>
        <dbReference type="EMBL" id="GAE49184.1"/>
    </source>
</evidence>
<accession>W4RZT7</accession>
<organism evidence="1 2">
    <name type="scientific">Xanthomonas arboricola pv. pruni str. MAFF 311562</name>
    <dbReference type="NCBI Taxonomy" id="1414836"/>
    <lineage>
        <taxon>Bacteria</taxon>
        <taxon>Pseudomonadati</taxon>
        <taxon>Pseudomonadota</taxon>
        <taxon>Gammaproteobacteria</taxon>
        <taxon>Lysobacterales</taxon>
        <taxon>Lysobacteraceae</taxon>
        <taxon>Xanthomonas</taxon>
    </lineage>
</organism>
<proteinExistence type="predicted"/>
<protein>
    <submittedName>
        <fullName evidence="1">Uncharacterized protein</fullName>
    </submittedName>
</protein>
<name>W4RZT7_9XANT</name>